<dbReference type="PANTHER" id="PTHR37305:SF1">
    <property type="entry name" value="MEMBRANE PROTEIN"/>
    <property type="match status" value="1"/>
</dbReference>
<organism evidence="2 4">
    <name type="scientific">Candidatus Chlorohelix allophototropha</name>
    <dbReference type="NCBI Taxonomy" id="3003348"/>
    <lineage>
        <taxon>Bacteria</taxon>
        <taxon>Bacillati</taxon>
        <taxon>Chloroflexota</taxon>
        <taxon>Chloroflexia</taxon>
        <taxon>Candidatus Chloroheliales</taxon>
        <taxon>Candidatus Chloroheliaceae</taxon>
        <taxon>Candidatus Chlorohelix</taxon>
    </lineage>
</organism>
<feature type="transmembrane region" description="Helical" evidence="1">
    <location>
        <begin position="521"/>
        <end position="543"/>
    </location>
</feature>
<keyword evidence="5" id="KW-1185">Reference proteome</keyword>
<accession>A0A8T7M8E7</accession>
<dbReference type="EMBL" id="CP128400">
    <property type="protein sequence ID" value="WJW68344.1"/>
    <property type="molecule type" value="Genomic_DNA"/>
</dbReference>
<evidence type="ECO:0000313" key="5">
    <source>
        <dbReference type="Proteomes" id="UP001431572"/>
    </source>
</evidence>
<feature type="transmembrane region" description="Helical" evidence="1">
    <location>
        <begin position="446"/>
        <end position="466"/>
    </location>
</feature>
<name>A0A8T7M8E7_9CHLR</name>
<feature type="transmembrane region" description="Helical" evidence="1">
    <location>
        <begin position="308"/>
        <end position="327"/>
    </location>
</feature>
<feature type="transmembrane region" description="Helical" evidence="1">
    <location>
        <begin position="412"/>
        <end position="434"/>
    </location>
</feature>
<feature type="transmembrane region" description="Helical" evidence="1">
    <location>
        <begin position="127"/>
        <end position="147"/>
    </location>
</feature>
<dbReference type="GO" id="GO:0005886">
    <property type="term" value="C:plasma membrane"/>
    <property type="evidence" value="ECO:0007669"/>
    <property type="project" value="UniProtKB-SubCell"/>
</dbReference>
<dbReference type="EMBL" id="JACATZ010000003">
    <property type="protein sequence ID" value="NWJ48410.1"/>
    <property type="molecule type" value="Genomic_DNA"/>
</dbReference>
<sequence>MLRNIFLKTIRDNIRAILIWGILGGLLMLGVIKAYDSVFPEGPNKAKLIDEGYKAFNSLMIFSGKAVDIDTAGGYAHSKYLYMVPLLLGFFMLLMGTIIIRGEEERGSLDVLLSTPKKRISVILQKWCGMLVSLFIIVAIWGFGMLAGGASLTNSGVTAATAMLTALNVGITAMLFGTLGLLLGNFMSRKAASSWVIGIMAFTYFIKNIAYQLPNFEWLKYISPFYYYDESKPLARSVGTSAVSLAVLIGLNLVILVPAVLTYIKRDHGAYFELFKNRAAVKSERYQNTTTTGSPWLRNNFTFMLGELLPGTIIWGLSITAYILLIVPATDTYRQIFADLLKNSDLLQNIGFNVELTNEGILAISLFLILSVLAAIYAITQVALWSGEENDGHLELLLSTPESRPRLLLERFGATLVASTIYVLIQAVIFWVVALVSNVPVDFGKAAGAFFGLWVICAVVAGAGYLLSAFKAVVAVGILSGLILLSFLADLLSDLFKLPNWVVQLSIFRQYGRPIITGIDWTVQSLLLAICVGFVAIATFRFWKRDILN</sequence>
<feature type="transmembrane region" description="Helical" evidence="1">
    <location>
        <begin position="234"/>
        <end position="264"/>
    </location>
</feature>
<feature type="transmembrane region" description="Helical" evidence="1">
    <location>
        <begin position="473"/>
        <end position="492"/>
    </location>
</feature>
<dbReference type="PANTHER" id="PTHR37305">
    <property type="entry name" value="INTEGRAL MEMBRANE PROTEIN-RELATED"/>
    <property type="match status" value="1"/>
</dbReference>
<dbReference type="RefSeq" id="WP_341470249.1">
    <property type="nucleotide sequence ID" value="NZ_CP128400.1"/>
</dbReference>
<evidence type="ECO:0000313" key="4">
    <source>
        <dbReference type="Proteomes" id="UP000521676"/>
    </source>
</evidence>
<keyword evidence="1" id="KW-0812">Transmembrane</keyword>
<keyword evidence="1" id="KW-0472">Membrane</keyword>
<feature type="transmembrane region" description="Helical" evidence="1">
    <location>
        <begin position="80"/>
        <end position="100"/>
    </location>
</feature>
<reference evidence="2 4" key="1">
    <citation type="submission" date="2020-06" db="EMBL/GenBank/DDBJ databases">
        <title>Anoxygenic phototrophic Chloroflexota member uses a Type I reaction center.</title>
        <authorList>
            <person name="Tsuji J.M."/>
            <person name="Shaw N.A."/>
            <person name="Nagashima S."/>
            <person name="Venkiteswaran J."/>
            <person name="Schiff S.L."/>
            <person name="Hanada S."/>
            <person name="Tank M."/>
            <person name="Neufeld J.D."/>
        </authorList>
    </citation>
    <scope>NUCLEOTIDE SEQUENCE [LARGE SCALE GENOMIC DNA]</scope>
    <source>
        <strain evidence="2">L227-S17</strain>
    </source>
</reference>
<dbReference type="AlphaFoldDB" id="A0A8T7M8E7"/>
<feature type="transmembrane region" description="Helical" evidence="1">
    <location>
        <begin position="16"/>
        <end position="35"/>
    </location>
</feature>
<gene>
    <name evidence="2" type="ORF">HXX08_21345</name>
    <name evidence="3" type="ORF">OZ401_003953</name>
</gene>
<evidence type="ECO:0000256" key="1">
    <source>
        <dbReference type="SAM" id="Phobius"/>
    </source>
</evidence>
<dbReference type="GO" id="GO:0140359">
    <property type="term" value="F:ABC-type transporter activity"/>
    <property type="evidence" value="ECO:0007669"/>
    <property type="project" value="InterPro"/>
</dbReference>
<reference evidence="3" key="2">
    <citation type="journal article" date="2024" name="Nature">
        <title>Anoxygenic phototroph of the Chloroflexota uses a type I reaction centre.</title>
        <authorList>
            <person name="Tsuji J.M."/>
            <person name="Shaw N.A."/>
            <person name="Nagashima S."/>
            <person name="Venkiteswaran J.J."/>
            <person name="Schiff S.L."/>
            <person name="Watanabe T."/>
            <person name="Fukui M."/>
            <person name="Hanada S."/>
            <person name="Tank M."/>
            <person name="Neufeld J.D."/>
        </authorList>
    </citation>
    <scope>NUCLEOTIDE SEQUENCE</scope>
    <source>
        <strain evidence="3">L227-S17</strain>
    </source>
</reference>
<feature type="transmembrane region" description="Helical" evidence="1">
    <location>
        <begin position="159"/>
        <end position="183"/>
    </location>
</feature>
<dbReference type="Pfam" id="PF12679">
    <property type="entry name" value="ABC2_membrane_2"/>
    <property type="match status" value="2"/>
</dbReference>
<dbReference type="Proteomes" id="UP000521676">
    <property type="component" value="Unassembled WGS sequence"/>
</dbReference>
<evidence type="ECO:0000313" key="2">
    <source>
        <dbReference type="EMBL" id="NWJ48410.1"/>
    </source>
</evidence>
<dbReference type="Proteomes" id="UP001431572">
    <property type="component" value="Chromosome 2"/>
</dbReference>
<protein>
    <submittedName>
        <fullName evidence="2">ABC transporter permease subunit</fullName>
    </submittedName>
</protein>
<proteinExistence type="predicted"/>
<feature type="transmembrane region" description="Helical" evidence="1">
    <location>
        <begin position="361"/>
        <end position="379"/>
    </location>
</feature>
<evidence type="ECO:0000313" key="3">
    <source>
        <dbReference type="EMBL" id="WJW68344.1"/>
    </source>
</evidence>
<feature type="transmembrane region" description="Helical" evidence="1">
    <location>
        <begin position="195"/>
        <end position="214"/>
    </location>
</feature>
<keyword evidence="1" id="KW-1133">Transmembrane helix</keyword>